<evidence type="ECO:0000256" key="1">
    <source>
        <dbReference type="SAM" id="Phobius"/>
    </source>
</evidence>
<protein>
    <submittedName>
        <fullName evidence="2">Uncharacterized protein</fullName>
    </submittedName>
</protein>
<keyword evidence="1" id="KW-0472">Membrane</keyword>
<keyword evidence="1" id="KW-0812">Transmembrane</keyword>
<reference evidence="2" key="1">
    <citation type="journal article" date="2014" name="Front. Microbiol.">
        <title>High frequency of phylogenetically diverse reductive dehalogenase-homologous genes in deep subseafloor sedimentary metagenomes.</title>
        <authorList>
            <person name="Kawai M."/>
            <person name="Futagami T."/>
            <person name="Toyoda A."/>
            <person name="Takaki Y."/>
            <person name="Nishi S."/>
            <person name="Hori S."/>
            <person name="Arai W."/>
            <person name="Tsubouchi T."/>
            <person name="Morono Y."/>
            <person name="Uchiyama I."/>
            <person name="Ito T."/>
            <person name="Fujiyama A."/>
            <person name="Inagaki F."/>
            <person name="Takami H."/>
        </authorList>
    </citation>
    <scope>NUCLEOTIDE SEQUENCE</scope>
    <source>
        <strain evidence="2">Expedition CK06-06</strain>
    </source>
</reference>
<gene>
    <name evidence="2" type="ORF">S01H1_66150</name>
</gene>
<dbReference type="AlphaFoldDB" id="X0XEL9"/>
<organism evidence="2">
    <name type="scientific">marine sediment metagenome</name>
    <dbReference type="NCBI Taxonomy" id="412755"/>
    <lineage>
        <taxon>unclassified sequences</taxon>
        <taxon>metagenomes</taxon>
        <taxon>ecological metagenomes</taxon>
    </lineage>
</organism>
<name>X0XEL9_9ZZZZ</name>
<feature type="transmembrane region" description="Helical" evidence="1">
    <location>
        <begin position="12"/>
        <end position="35"/>
    </location>
</feature>
<comment type="caution">
    <text evidence="2">The sequence shown here is derived from an EMBL/GenBank/DDBJ whole genome shotgun (WGS) entry which is preliminary data.</text>
</comment>
<evidence type="ECO:0000313" key="2">
    <source>
        <dbReference type="EMBL" id="GAG41525.1"/>
    </source>
</evidence>
<proteinExistence type="predicted"/>
<feature type="non-terminal residue" evidence="2">
    <location>
        <position position="37"/>
    </location>
</feature>
<sequence>MRRRPTVGRILTYAILIGGSAVMAYPMAFALMGSFCN</sequence>
<keyword evidence="1" id="KW-1133">Transmembrane helix</keyword>
<dbReference type="EMBL" id="BARS01043728">
    <property type="protein sequence ID" value="GAG41525.1"/>
    <property type="molecule type" value="Genomic_DNA"/>
</dbReference>
<accession>X0XEL9</accession>